<reference evidence="2 3" key="1">
    <citation type="submission" date="2013-02" db="EMBL/GenBank/DDBJ databases">
        <title>Genome sequence of Candida maltosa Xu316, a potential industrial strain for xylitol and ethanol production.</title>
        <authorList>
            <person name="Yu J."/>
            <person name="Wang Q."/>
            <person name="Geng X."/>
            <person name="Bao W."/>
            <person name="He P."/>
            <person name="Cai J."/>
        </authorList>
    </citation>
    <scope>NUCLEOTIDE SEQUENCE [LARGE SCALE GENOMIC DNA]</scope>
    <source>
        <strain evidence="3">Xu316</strain>
    </source>
</reference>
<dbReference type="PANTHER" id="PTHR13520:SF0">
    <property type="entry name" value="RAD50-INTERACTING PROTEIN 1"/>
    <property type="match status" value="1"/>
</dbReference>
<dbReference type="GO" id="GO:0070939">
    <property type="term" value="C:Dsl1/NZR complex"/>
    <property type="evidence" value="ECO:0007669"/>
    <property type="project" value="InterPro"/>
</dbReference>
<dbReference type="Pfam" id="PF04437">
    <property type="entry name" value="RINT1_TIP1"/>
    <property type="match status" value="1"/>
</dbReference>
<dbReference type="Gene3D" id="1.20.58.1420">
    <property type="entry name" value="Dsl1p vesicle tethering complex, Tip20p subunit, domain B"/>
    <property type="match status" value="1"/>
</dbReference>
<dbReference type="GO" id="GO:0006888">
    <property type="term" value="P:endoplasmic reticulum to Golgi vesicle-mediated transport"/>
    <property type="evidence" value="ECO:0007669"/>
    <property type="project" value="InterPro"/>
</dbReference>
<keyword evidence="3" id="KW-1185">Reference proteome</keyword>
<dbReference type="OMA" id="SKPEWAF"/>
<dbReference type="EMBL" id="AOGT01001337">
    <property type="protein sequence ID" value="EMG47906.1"/>
    <property type="molecule type" value="Genomic_DNA"/>
</dbReference>
<accession>M3INC4</accession>
<dbReference type="GO" id="GO:0060628">
    <property type="term" value="P:regulation of ER to Golgi vesicle-mediated transport"/>
    <property type="evidence" value="ECO:0007669"/>
    <property type="project" value="TreeGrafter"/>
</dbReference>
<dbReference type="STRING" id="1245528.M3INC4"/>
<dbReference type="InterPro" id="IPR042044">
    <property type="entry name" value="EXOC6PINT-1/Sec15/Tip20_C_dom2"/>
</dbReference>
<evidence type="ECO:0000313" key="2">
    <source>
        <dbReference type="EMBL" id="EMG47906.1"/>
    </source>
</evidence>
<proteinExistence type="predicted"/>
<feature type="coiled-coil region" evidence="1">
    <location>
        <begin position="19"/>
        <end position="46"/>
    </location>
</feature>
<protein>
    <submittedName>
        <fullName evidence="2">Uncharacterized protein</fullName>
    </submittedName>
</protein>
<dbReference type="PANTHER" id="PTHR13520">
    <property type="entry name" value="RAD50-INTERACTING PROTEIN 1 RINT-1"/>
    <property type="match status" value="1"/>
</dbReference>
<dbReference type="AlphaFoldDB" id="M3INC4"/>
<dbReference type="eggNOG" id="KOG2218">
    <property type="taxonomic scope" value="Eukaryota"/>
</dbReference>
<dbReference type="OrthoDB" id="407410at2759"/>
<evidence type="ECO:0000256" key="1">
    <source>
        <dbReference type="SAM" id="Coils"/>
    </source>
</evidence>
<dbReference type="HOGENOM" id="CLU_362947_0_0_1"/>
<keyword evidence="1" id="KW-0175">Coiled coil</keyword>
<dbReference type="InterPro" id="IPR007528">
    <property type="entry name" value="RINT1_Tip20"/>
</dbReference>
<dbReference type="GO" id="GO:0006890">
    <property type="term" value="P:retrograde vesicle-mediated transport, Golgi to endoplasmic reticulum"/>
    <property type="evidence" value="ECO:0007669"/>
    <property type="project" value="InterPro"/>
</dbReference>
<dbReference type="PROSITE" id="PS51386">
    <property type="entry name" value="RINT1_TIP20"/>
    <property type="match status" value="1"/>
</dbReference>
<gene>
    <name evidence="2" type="ORF">G210_1622</name>
</gene>
<organism evidence="2 3">
    <name type="scientific">Candida maltosa (strain Xu316)</name>
    <name type="common">Yeast</name>
    <dbReference type="NCBI Taxonomy" id="1245528"/>
    <lineage>
        <taxon>Eukaryota</taxon>
        <taxon>Fungi</taxon>
        <taxon>Dikarya</taxon>
        <taxon>Ascomycota</taxon>
        <taxon>Saccharomycotina</taxon>
        <taxon>Pichiomycetes</taxon>
        <taxon>Debaryomycetaceae</taxon>
        <taxon>Candida/Lodderomyces clade</taxon>
        <taxon>Candida</taxon>
    </lineage>
</organism>
<dbReference type="Gene3D" id="1.20.58.670">
    <property type="entry name" value="Dsl1p vesicle tethering complex, Tip20p subunit, domain D"/>
    <property type="match status" value="1"/>
</dbReference>
<dbReference type="InterPro" id="IPR042042">
    <property type="entry name" value="Tip20p_domB"/>
</dbReference>
<evidence type="ECO:0000313" key="3">
    <source>
        <dbReference type="Proteomes" id="UP000011777"/>
    </source>
</evidence>
<comment type="caution">
    <text evidence="2">The sequence shown here is derived from an EMBL/GenBank/DDBJ whole genome shotgun (WGS) entry which is preliminary data.</text>
</comment>
<sequence>MDVDYINSNFTTLDDLSSVHEKLTELQNLQLEIKKLSESKVKDTDASEHLSTTTTPEKKIYKINQEKLDNAIDELIYDVGLLSDIPDDQVISVMDHLIEKHGQLPVLIDLKGQFETKLDTIKTIEMLEKSKRIDEDLNRDLSLSELKEISQEIASDDCEELTIKLNTIFDSRKQQLESDFKHTLKENKWLSNDSIPNSALTLIGKQFNDLIILQSIISIPKYPDSWWGLDLLLEPFVTRFNYHFSSSNKDTNKLSKPEWAFDYLETFLSDNLPLLGIIVDDVFKSVDKIGTYEIITCLLIPVRKKVEKMIEQINNRVTNDQEGKLVEKNGRLLSHLIFELSSFDQRIKEKYKYNPYIVQFDEVPSEKWLGITSDILLNDSNHAVKNWLDFENQLAAKRFQNEIIQSKDAFKIDYDYQGNSSEQDHRQIINYHILKPTYSAYGLVKLIDNLNSHFQTLSIVKFQLQYVSRIQMTIIDKYFDVLNNRYKLFNDKYSLKSMLNMLPGSFANETKTPNSVDLQDSLMMLTEIYCSSKFINNALENWSDQLIFIQLWTTYTGLLTSDPLEDKSIFDASVKHYDELINKVIKSYEDFFRIEIKRLLKTYVNTSIWELETNSKDGEEEEEGLEPSTHLGLLVGKLAEYLETLSKSLSNLDYFMISDKVVSILCDILFEYVLTNNEFNRAGVNQLITDFEYMVKSLQYPLHFNADEGAEYSNDHNDKYLKIVQALDLMESIDPSVIREYKRKSDKLDAKFIEDVRTKYTHRLKELNNYDINNLLIRIE</sequence>
<dbReference type="Proteomes" id="UP000011777">
    <property type="component" value="Unassembled WGS sequence"/>
</dbReference>
<name>M3INC4_CANMX</name>